<dbReference type="Proteomes" id="UP000015453">
    <property type="component" value="Unassembled WGS sequence"/>
</dbReference>
<gene>
    <name evidence="11" type="ORF">M569_04907</name>
</gene>
<feature type="non-terminal residue" evidence="11">
    <location>
        <position position="341"/>
    </location>
</feature>
<protein>
    <recommendedName>
        <fullName evidence="10">Fe2OG dioxygenase domain-containing protein</fullName>
    </recommendedName>
</protein>
<evidence type="ECO:0000256" key="6">
    <source>
        <dbReference type="ARBA" id="ARBA00037909"/>
    </source>
</evidence>
<dbReference type="InterPro" id="IPR027443">
    <property type="entry name" value="IPNS-like_sf"/>
</dbReference>
<evidence type="ECO:0000256" key="2">
    <source>
        <dbReference type="ARBA" id="ARBA00004972"/>
    </source>
</evidence>
<organism evidence="11 12">
    <name type="scientific">Genlisea aurea</name>
    <dbReference type="NCBI Taxonomy" id="192259"/>
    <lineage>
        <taxon>Eukaryota</taxon>
        <taxon>Viridiplantae</taxon>
        <taxon>Streptophyta</taxon>
        <taxon>Embryophyta</taxon>
        <taxon>Tracheophyta</taxon>
        <taxon>Spermatophyta</taxon>
        <taxon>Magnoliopsida</taxon>
        <taxon>eudicotyledons</taxon>
        <taxon>Gunneridae</taxon>
        <taxon>Pentapetalae</taxon>
        <taxon>asterids</taxon>
        <taxon>lamiids</taxon>
        <taxon>Lamiales</taxon>
        <taxon>Lentibulariaceae</taxon>
        <taxon>Genlisea</taxon>
    </lineage>
</organism>
<feature type="non-terminal residue" evidence="11">
    <location>
        <position position="1"/>
    </location>
</feature>
<dbReference type="FunFam" id="2.60.120.330:FF:000003">
    <property type="entry name" value="Gibberellin 20 oxidase 2"/>
    <property type="match status" value="1"/>
</dbReference>
<comment type="catalytic activity">
    <reaction evidence="8">
        <text>gibberellin A12 + 2 2-oxoglutarate + 3 O2 + H(+) = gibberellin A9 + 2 succinate + 3 CO2 + 2 H2O</text>
        <dbReference type="Rhea" id="RHEA:60772"/>
        <dbReference type="ChEBI" id="CHEBI:15377"/>
        <dbReference type="ChEBI" id="CHEBI:15378"/>
        <dbReference type="ChEBI" id="CHEBI:15379"/>
        <dbReference type="ChEBI" id="CHEBI:16526"/>
        <dbReference type="ChEBI" id="CHEBI:16810"/>
        <dbReference type="ChEBI" id="CHEBI:30031"/>
        <dbReference type="ChEBI" id="CHEBI:58627"/>
        <dbReference type="ChEBI" id="CHEBI:73255"/>
    </reaction>
    <physiologicalReaction direction="left-to-right" evidence="8">
        <dbReference type="Rhea" id="RHEA:60773"/>
    </physiologicalReaction>
</comment>
<dbReference type="Pfam" id="PF03171">
    <property type="entry name" value="2OG-FeII_Oxy"/>
    <property type="match status" value="1"/>
</dbReference>
<dbReference type="PROSITE" id="PS51471">
    <property type="entry name" value="FE2OG_OXY"/>
    <property type="match status" value="1"/>
</dbReference>
<evidence type="ECO:0000256" key="8">
    <source>
        <dbReference type="ARBA" id="ARBA00050508"/>
    </source>
</evidence>
<dbReference type="InterPro" id="IPR005123">
    <property type="entry name" value="Oxoglu/Fe-dep_dioxygenase_dom"/>
</dbReference>
<keyword evidence="5 9" id="KW-0408">Iron</keyword>
<dbReference type="PANTHER" id="PTHR47990">
    <property type="entry name" value="2-OXOGLUTARATE (2OG) AND FE(II)-DEPENDENT OXYGENASE SUPERFAMILY PROTEIN-RELATED"/>
    <property type="match status" value="1"/>
</dbReference>
<dbReference type="InterPro" id="IPR044861">
    <property type="entry name" value="IPNS-like_FE2OG_OXY"/>
</dbReference>
<dbReference type="GO" id="GO:0009805">
    <property type="term" value="P:coumarin biosynthetic process"/>
    <property type="evidence" value="ECO:0007669"/>
    <property type="project" value="UniProtKB-ARBA"/>
</dbReference>
<dbReference type="GO" id="GO:0046872">
    <property type="term" value="F:metal ion binding"/>
    <property type="evidence" value="ECO:0007669"/>
    <property type="project" value="UniProtKB-KW"/>
</dbReference>
<accession>S8CSQ9</accession>
<sequence>LPSQFMWSEKDLAPAVDEHISDPPVDLSGFLDGDPDATRTAVDQIREACSSHGFFQVVNHGVGEALVREAHEQMEVVFRLPPGKKMSMKRKPGDLCGYSGAHADRFTANLPWKEMLSFHHAAVAGDDVVGYIKSVLGNEFEETGVVFQRYCEAMKKLSQAIFGLLSMSLGLDPTHYVDVFSDGNALMRINNYPPCPEAGLTFGTGPHTDPNALTILHQDLVGGLQVFADGKWRPVKPISGAFAVNIGDTFMAICNGRYKSCVHRAVVNKERERRSLVFFVNPRDDRLLRPPEELVSVGENPYRRWYPDFTWSQMREFTQKHYRVDSGTLASFVRWLGVNSS</sequence>
<comment type="similarity">
    <text evidence="7">Belongs to the iron/ascorbate-dependent oxidoreductase family. GA20OX subfamily.</text>
</comment>
<evidence type="ECO:0000259" key="10">
    <source>
        <dbReference type="PROSITE" id="PS51471"/>
    </source>
</evidence>
<dbReference type="InterPro" id="IPR026992">
    <property type="entry name" value="DIOX_N"/>
</dbReference>
<comment type="cofactor">
    <cofactor evidence="1">
        <name>L-ascorbate</name>
        <dbReference type="ChEBI" id="CHEBI:38290"/>
    </cofactor>
</comment>
<dbReference type="InterPro" id="IPR050231">
    <property type="entry name" value="Iron_ascorbate_oxido_reductase"/>
</dbReference>
<evidence type="ECO:0000256" key="7">
    <source>
        <dbReference type="ARBA" id="ARBA00043997"/>
    </source>
</evidence>
<evidence type="ECO:0000313" key="12">
    <source>
        <dbReference type="Proteomes" id="UP000015453"/>
    </source>
</evidence>
<reference evidence="11 12" key="1">
    <citation type="journal article" date="2013" name="BMC Genomics">
        <title>The miniature genome of a carnivorous plant Genlisea aurea contains a low number of genes and short non-coding sequences.</title>
        <authorList>
            <person name="Leushkin E.V."/>
            <person name="Sutormin R.A."/>
            <person name="Nabieva E.R."/>
            <person name="Penin A.A."/>
            <person name="Kondrashov A.S."/>
            <person name="Logacheva M.D."/>
        </authorList>
    </citation>
    <scope>NUCLEOTIDE SEQUENCE [LARGE SCALE GENOMIC DNA]</scope>
</reference>
<evidence type="ECO:0000256" key="9">
    <source>
        <dbReference type="RuleBase" id="RU003682"/>
    </source>
</evidence>
<keyword evidence="4 9" id="KW-0560">Oxidoreductase</keyword>
<evidence type="ECO:0000256" key="1">
    <source>
        <dbReference type="ARBA" id="ARBA00001961"/>
    </source>
</evidence>
<evidence type="ECO:0000256" key="4">
    <source>
        <dbReference type="ARBA" id="ARBA00023002"/>
    </source>
</evidence>
<dbReference type="EMBL" id="AUSU01001931">
    <property type="protein sequence ID" value="EPS69855.1"/>
    <property type="molecule type" value="Genomic_DNA"/>
</dbReference>
<comment type="pathway">
    <text evidence="6">Plant hormone biosynthesis; gibberellin biosynthesis.</text>
</comment>
<dbReference type="AlphaFoldDB" id="S8CSQ9"/>
<dbReference type="SUPFAM" id="SSF51197">
    <property type="entry name" value="Clavaminate synthase-like"/>
    <property type="match status" value="1"/>
</dbReference>
<keyword evidence="3 9" id="KW-0479">Metal-binding</keyword>
<dbReference type="GO" id="GO:0002238">
    <property type="term" value="P:response to molecule of fungal origin"/>
    <property type="evidence" value="ECO:0007669"/>
    <property type="project" value="UniProtKB-ARBA"/>
</dbReference>
<comment type="pathway">
    <text evidence="2">Hormone biosynthesis.</text>
</comment>
<proteinExistence type="inferred from homology"/>
<dbReference type="PRINTS" id="PR00682">
    <property type="entry name" value="IPNSYNTHASE"/>
</dbReference>
<dbReference type="OrthoDB" id="288590at2759"/>
<evidence type="ECO:0000313" key="11">
    <source>
        <dbReference type="EMBL" id="EPS69855.1"/>
    </source>
</evidence>
<dbReference type="GO" id="GO:0009686">
    <property type="term" value="P:gibberellin biosynthetic process"/>
    <property type="evidence" value="ECO:0007669"/>
    <property type="project" value="UniProtKB-ARBA"/>
</dbReference>
<keyword evidence="12" id="KW-1185">Reference proteome</keyword>
<dbReference type="Gene3D" id="2.60.120.330">
    <property type="entry name" value="B-lactam Antibiotic, Isopenicillin N Synthase, Chain"/>
    <property type="match status" value="1"/>
</dbReference>
<evidence type="ECO:0000256" key="3">
    <source>
        <dbReference type="ARBA" id="ARBA00022723"/>
    </source>
</evidence>
<dbReference type="GO" id="GO:0045544">
    <property type="term" value="F:gibberellin 20-oxidase activity"/>
    <property type="evidence" value="ECO:0007669"/>
    <property type="project" value="UniProtKB-ARBA"/>
</dbReference>
<dbReference type="Pfam" id="PF14226">
    <property type="entry name" value="DIOX_N"/>
    <property type="match status" value="1"/>
</dbReference>
<evidence type="ECO:0000256" key="5">
    <source>
        <dbReference type="ARBA" id="ARBA00023004"/>
    </source>
</evidence>
<comment type="caution">
    <text evidence="11">The sequence shown here is derived from an EMBL/GenBank/DDBJ whole genome shotgun (WGS) entry which is preliminary data.</text>
</comment>
<feature type="domain" description="Fe2OG dioxygenase" evidence="10">
    <location>
        <begin position="182"/>
        <end position="282"/>
    </location>
</feature>
<name>S8CSQ9_9LAMI</name>